<organism evidence="1 2">
    <name type="scientific">Gigaspora margarita</name>
    <dbReference type="NCBI Taxonomy" id="4874"/>
    <lineage>
        <taxon>Eukaryota</taxon>
        <taxon>Fungi</taxon>
        <taxon>Fungi incertae sedis</taxon>
        <taxon>Mucoromycota</taxon>
        <taxon>Glomeromycotina</taxon>
        <taxon>Glomeromycetes</taxon>
        <taxon>Diversisporales</taxon>
        <taxon>Gigasporaceae</taxon>
        <taxon>Gigaspora</taxon>
    </lineage>
</organism>
<gene>
    <name evidence="1" type="ORF">F8M41_024077</name>
</gene>
<keyword evidence="2" id="KW-1185">Reference proteome</keyword>
<name>A0A8H4AC97_GIGMA</name>
<evidence type="ECO:0000313" key="1">
    <source>
        <dbReference type="EMBL" id="KAF0478254.1"/>
    </source>
</evidence>
<sequence length="80" mass="9096">MQEFRIAGKGLASNDDFKSWTFFSRAILSISFNKEAVKWTKLLFEELKGNWKSLSSANNNVKGGHWILISQNGSIDSLMR</sequence>
<dbReference type="EMBL" id="WTPW01000806">
    <property type="protein sequence ID" value="KAF0478254.1"/>
    <property type="molecule type" value="Genomic_DNA"/>
</dbReference>
<dbReference type="OrthoDB" id="10568221at2759"/>
<protein>
    <submittedName>
        <fullName evidence="1">Cytochrome p450</fullName>
    </submittedName>
</protein>
<dbReference type="Proteomes" id="UP000439903">
    <property type="component" value="Unassembled WGS sequence"/>
</dbReference>
<dbReference type="AlphaFoldDB" id="A0A8H4AC97"/>
<evidence type="ECO:0000313" key="2">
    <source>
        <dbReference type="Proteomes" id="UP000439903"/>
    </source>
</evidence>
<comment type="caution">
    <text evidence="1">The sequence shown here is derived from an EMBL/GenBank/DDBJ whole genome shotgun (WGS) entry which is preliminary data.</text>
</comment>
<accession>A0A8H4AC97</accession>
<proteinExistence type="predicted"/>
<reference evidence="1 2" key="1">
    <citation type="journal article" date="2019" name="Environ. Microbiol.">
        <title>At the nexus of three kingdoms: the genome of the mycorrhizal fungus Gigaspora margarita provides insights into plant, endobacterial and fungal interactions.</title>
        <authorList>
            <person name="Venice F."/>
            <person name="Ghignone S."/>
            <person name="Salvioli di Fossalunga A."/>
            <person name="Amselem J."/>
            <person name="Novero M."/>
            <person name="Xianan X."/>
            <person name="Sedzielewska Toro K."/>
            <person name="Morin E."/>
            <person name="Lipzen A."/>
            <person name="Grigoriev I.V."/>
            <person name="Henrissat B."/>
            <person name="Martin F.M."/>
            <person name="Bonfante P."/>
        </authorList>
    </citation>
    <scope>NUCLEOTIDE SEQUENCE [LARGE SCALE GENOMIC DNA]</scope>
    <source>
        <strain evidence="1 2">BEG34</strain>
    </source>
</reference>